<dbReference type="SMART" id="SM00834">
    <property type="entry name" value="CxxC_CXXC_SSSS"/>
    <property type="match status" value="1"/>
</dbReference>
<evidence type="ECO:0000313" key="3">
    <source>
        <dbReference type="Proteomes" id="UP000009047"/>
    </source>
</evidence>
<protein>
    <submittedName>
        <fullName evidence="2">Regulatory protein, FmdB family</fullName>
    </submittedName>
</protein>
<dbReference type="EMBL" id="CP002085">
    <property type="protein sequence ID" value="ADK85969.1"/>
    <property type="molecule type" value="Genomic_DNA"/>
</dbReference>
<evidence type="ECO:0000313" key="2">
    <source>
        <dbReference type="EMBL" id="ADK85969.1"/>
    </source>
</evidence>
<dbReference type="KEGG" id="dbr:Deba_2615"/>
<dbReference type="HOGENOM" id="CLU_136025_4_0_7"/>
<evidence type="ECO:0000259" key="1">
    <source>
        <dbReference type="SMART" id="SM00834"/>
    </source>
</evidence>
<proteinExistence type="predicted"/>
<dbReference type="AlphaFoldDB" id="E1QK76"/>
<dbReference type="RefSeq" id="WP_013259408.1">
    <property type="nucleotide sequence ID" value="NC_014365.1"/>
</dbReference>
<dbReference type="Pfam" id="PF09723">
    <property type="entry name" value="Zn_ribbon_8"/>
    <property type="match status" value="1"/>
</dbReference>
<accession>E1QK76</accession>
<dbReference type="OrthoDB" id="9813321at2"/>
<dbReference type="eggNOG" id="ENOG50331X6">
    <property type="taxonomic scope" value="Bacteria"/>
</dbReference>
<dbReference type="NCBIfam" id="TIGR02605">
    <property type="entry name" value="CxxC_CxxC_SSSS"/>
    <property type="match status" value="1"/>
</dbReference>
<gene>
    <name evidence="2" type="ordered locus">Deba_2615</name>
</gene>
<organism evidence="2 3">
    <name type="scientific">Desulfarculus baarsii (strain ATCC 33931 / DSM 2075 / LMG 7858 / VKM B-1802 / 2st14)</name>
    <dbReference type="NCBI Taxonomy" id="644282"/>
    <lineage>
        <taxon>Bacteria</taxon>
        <taxon>Pseudomonadati</taxon>
        <taxon>Thermodesulfobacteriota</taxon>
        <taxon>Desulfarculia</taxon>
        <taxon>Desulfarculales</taxon>
        <taxon>Desulfarculaceae</taxon>
        <taxon>Desulfarculus</taxon>
    </lineage>
</organism>
<keyword evidence="3" id="KW-1185">Reference proteome</keyword>
<name>E1QK76_DESB2</name>
<sequence>MPLYDYLCQDCGQASEMLVFGDEKVVCPACGGARMQRRLSPTSSLTGKTAQFMPRPGDTTCCGSAPGAGGCAGPGSCCGKA</sequence>
<feature type="domain" description="Putative regulatory protein FmdB zinc ribbon" evidence="1">
    <location>
        <begin position="1"/>
        <end position="40"/>
    </location>
</feature>
<reference evidence="2 3" key="1">
    <citation type="journal article" date="2010" name="Stand. Genomic Sci.">
        <title>Complete genome sequence of Desulfarculus baarsii type strain (2st14).</title>
        <authorList>
            <person name="Sun H."/>
            <person name="Spring S."/>
            <person name="Lapidus A."/>
            <person name="Davenport K."/>
            <person name="Del Rio T.G."/>
            <person name="Tice H."/>
            <person name="Nolan M."/>
            <person name="Copeland A."/>
            <person name="Cheng J.F."/>
            <person name="Lucas S."/>
            <person name="Tapia R."/>
            <person name="Goodwin L."/>
            <person name="Pitluck S."/>
            <person name="Ivanova N."/>
            <person name="Pagani I."/>
            <person name="Mavromatis K."/>
            <person name="Ovchinnikova G."/>
            <person name="Pati A."/>
            <person name="Chen A."/>
            <person name="Palaniappan K."/>
            <person name="Hauser L."/>
            <person name="Chang Y.J."/>
            <person name="Jeffries C.D."/>
            <person name="Detter J.C."/>
            <person name="Han C."/>
            <person name="Rohde M."/>
            <person name="Brambilla E."/>
            <person name="Goker M."/>
            <person name="Woyke T."/>
            <person name="Bristow J."/>
            <person name="Eisen J.A."/>
            <person name="Markowitz V."/>
            <person name="Hugenholtz P."/>
            <person name="Kyrpides N.C."/>
            <person name="Klenk H.P."/>
            <person name="Land M."/>
        </authorList>
    </citation>
    <scope>NUCLEOTIDE SEQUENCE [LARGE SCALE GENOMIC DNA]</scope>
    <source>
        <strain evidence="3">ATCC 33931 / DSM 2075 / LMG 7858 / VKM B-1802 / 2st14</strain>
    </source>
</reference>
<dbReference type="STRING" id="644282.Deba_2615"/>
<dbReference type="InterPro" id="IPR013429">
    <property type="entry name" value="Regulatory_FmdB_Zinc_ribbon"/>
</dbReference>
<dbReference type="Proteomes" id="UP000009047">
    <property type="component" value="Chromosome"/>
</dbReference>